<dbReference type="Proteomes" id="UP001500540">
    <property type="component" value="Unassembled WGS sequence"/>
</dbReference>
<feature type="domain" description="HTH marR-type" evidence="4">
    <location>
        <begin position="31"/>
        <end position="90"/>
    </location>
</feature>
<evidence type="ECO:0000313" key="5">
    <source>
        <dbReference type="EMBL" id="GAA3757498.1"/>
    </source>
</evidence>
<proteinExistence type="predicted"/>
<reference evidence="6" key="1">
    <citation type="journal article" date="2019" name="Int. J. Syst. Evol. Microbiol.">
        <title>The Global Catalogue of Microorganisms (GCM) 10K type strain sequencing project: providing services to taxonomists for standard genome sequencing and annotation.</title>
        <authorList>
            <consortium name="The Broad Institute Genomics Platform"/>
            <consortium name="The Broad Institute Genome Sequencing Center for Infectious Disease"/>
            <person name="Wu L."/>
            <person name="Ma J."/>
        </authorList>
    </citation>
    <scope>NUCLEOTIDE SEQUENCE [LARGE SCALE GENOMIC DNA]</scope>
    <source>
        <strain evidence="6">JCM 16950</strain>
    </source>
</reference>
<dbReference type="PANTHER" id="PTHR38465">
    <property type="entry name" value="HTH-TYPE TRANSCRIPTIONAL REGULATOR MJ1563-RELATED"/>
    <property type="match status" value="1"/>
</dbReference>
<name>A0ABP7G9P7_9MICO</name>
<evidence type="ECO:0000256" key="2">
    <source>
        <dbReference type="ARBA" id="ARBA00023125"/>
    </source>
</evidence>
<dbReference type="PANTHER" id="PTHR38465:SF2">
    <property type="entry name" value="HTH-TYPE TRANSCRIPTIONAL REGULATOR MMPR5"/>
    <property type="match status" value="1"/>
</dbReference>
<evidence type="ECO:0000256" key="3">
    <source>
        <dbReference type="ARBA" id="ARBA00023163"/>
    </source>
</evidence>
<keyword evidence="1" id="KW-0805">Transcription regulation</keyword>
<dbReference type="Gene3D" id="1.10.10.10">
    <property type="entry name" value="Winged helix-like DNA-binding domain superfamily/Winged helix DNA-binding domain"/>
    <property type="match status" value="1"/>
</dbReference>
<dbReference type="EMBL" id="BAABAF010000002">
    <property type="protein sequence ID" value="GAA3757498.1"/>
    <property type="molecule type" value="Genomic_DNA"/>
</dbReference>
<sequence>MTEHASPEHSAREHRAIEAAERAAAIMAGAGMPRMPARMMMALVAAPDDGYTAADLADRLGVSAAAISGAARYLQQVHFINRRTLPGERRERYFLIMASFYHSVAQNSPVYERSADELENIAKEMDEDAAARSRALEIASFFRFMAKRMPLLIQEWEAERG</sequence>
<protein>
    <recommendedName>
        <fullName evidence="4">HTH marR-type domain-containing protein</fullName>
    </recommendedName>
</protein>
<evidence type="ECO:0000313" key="6">
    <source>
        <dbReference type="Proteomes" id="UP001500540"/>
    </source>
</evidence>
<keyword evidence="2" id="KW-0238">DNA-binding</keyword>
<evidence type="ECO:0000256" key="1">
    <source>
        <dbReference type="ARBA" id="ARBA00023015"/>
    </source>
</evidence>
<dbReference type="Pfam" id="PF12802">
    <property type="entry name" value="MarR_2"/>
    <property type="match status" value="1"/>
</dbReference>
<dbReference type="InterPro" id="IPR052362">
    <property type="entry name" value="HTH-GbsR_regulator"/>
</dbReference>
<dbReference type="RefSeq" id="WP_344780756.1">
    <property type="nucleotide sequence ID" value="NZ_BAABAF010000002.1"/>
</dbReference>
<organism evidence="5 6">
    <name type="scientific">Microbacterium kribbense</name>
    <dbReference type="NCBI Taxonomy" id="433645"/>
    <lineage>
        <taxon>Bacteria</taxon>
        <taxon>Bacillati</taxon>
        <taxon>Actinomycetota</taxon>
        <taxon>Actinomycetes</taxon>
        <taxon>Micrococcales</taxon>
        <taxon>Microbacteriaceae</taxon>
        <taxon>Microbacterium</taxon>
    </lineage>
</organism>
<dbReference type="InterPro" id="IPR036388">
    <property type="entry name" value="WH-like_DNA-bd_sf"/>
</dbReference>
<dbReference type="InterPro" id="IPR036390">
    <property type="entry name" value="WH_DNA-bd_sf"/>
</dbReference>
<accession>A0ABP7G9P7</accession>
<dbReference type="SUPFAM" id="SSF46785">
    <property type="entry name" value="Winged helix' DNA-binding domain"/>
    <property type="match status" value="1"/>
</dbReference>
<keyword evidence="6" id="KW-1185">Reference proteome</keyword>
<gene>
    <name evidence="5" type="ORF">GCM10022240_07850</name>
</gene>
<comment type="caution">
    <text evidence="5">The sequence shown here is derived from an EMBL/GenBank/DDBJ whole genome shotgun (WGS) entry which is preliminary data.</text>
</comment>
<dbReference type="InterPro" id="IPR000835">
    <property type="entry name" value="HTH_MarR-typ"/>
</dbReference>
<keyword evidence="3" id="KW-0804">Transcription</keyword>
<evidence type="ECO:0000259" key="4">
    <source>
        <dbReference type="Pfam" id="PF12802"/>
    </source>
</evidence>